<dbReference type="SUPFAM" id="SSF55729">
    <property type="entry name" value="Acyl-CoA N-acyltransferases (Nat)"/>
    <property type="match status" value="1"/>
</dbReference>
<organism evidence="2 3">
    <name type="scientific">Devosia neptuniae</name>
    <dbReference type="NCBI Taxonomy" id="191302"/>
    <lineage>
        <taxon>Bacteria</taxon>
        <taxon>Pseudomonadati</taxon>
        <taxon>Pseudomonadota</taxon>
        <taxon>Alphaproteobacteria</taxon>
        <taxon>Hyphomicrobiales</taxon>
        <taxon>Devosiaceae</taxon>
        <taxon>Devosia</taxon>
    </lineage>
</organism>
<dbReference type="RefSeq" id="WP_262170979.1">
    <property type="nucleotide sequence ID" value="NZ_CP104965.1"/>
</dbReference>
<dbReference type="InterPro" id="IPR000182">
    <property type="entry name" value="GNAT_dom"/>
</dbReference>
<dbReference type="PANTHER" id="PTHR43072">
    <property type="entry name" value="N-ACETYLTRANSFERASE"/>
    <property type="match status" value="1"/>
</dbReference>
<evidence type="ECO:0000259" key="1">
    <source>
        <dbReference type="PROSITE" id="PS51186"/>
    </source>
</evidence>
<evidence type="ECO:0000313" key="2">
    <source>
        <dbReference type="EMBL" id="UXN71426.1"/>
    </source>
</evidence>
<sequence length="165" mass="18375">MSTPILRPFAWADIPAITAIYRHYVETTAITFDTEAPGEAAMAEKFAHLVALGHPLMVAEQDGKVLGYAYASFYRPRAAYRFTCEDSIYLDPTATGKGLGKLLLTELLAQSRAFGFKQMLAVITADTANSIAIHEKFGFIRVGRYEAVGYKFDRWHDIVHLQLAL</sequence>
<dbReference type="Proteomes" id="UP001061862">
    <property type="component" value="Chromosome"/>
</dbReference>
<dbReference type="Gene3D" id="3.40.630.30">
    <property type="match status" value="1"/>
</dbReference>
<dbReference type="InterPro" id="IPR016181">
    <property type="entry name" value="Acyl_CoA_acyltransferase"/>
</dbReference>
<proteinExistence type="predicted"/>
<dbReference type="PANTHER" id="PTHR43072:SF8">
    <property type="entry name" value="ACYLTRANSFERASE FABY-RELATED"/>
    <property type="match status" value="1"/>
</dbReference>
<evidence type="ECO:0000313" key="3">
    <source>
        <dbReference type="Proteomes" id="UP001061862"/>
    </source>
</evidence>
<dbReference type="EMBL" id="CP104965">
    <property type="protein sequence ID" value="UXN71426.1"/>
    <property type="molecule type" value="Genomic_DNA"/>
</dbReference>
<gene>
    <name evidence="2" type="ORF">N8A98_09700</name>
</gene>
<feature type="domain" description="N-acetyltransferase" evidence="1">
    <location>
        <begin position="4"/>
        <end position="165"/>
    </location>
</feature>
<name>A0ABY6CK70_9HYPH</name>
<reference evidence="2 3" key="1">
    <citation type="submission" date="2022-09" db="EMBL/GenBank/DDBJ databases">
        <title>Interaction between co-microsymbionts with complementary sets of symbiotic genes in legume-rhizobium systems.</title>
        <authorList>
            <person name="Safronova V."/>
            <person name="Sazanova A."/>
            <person name="Afonin A."/>
            <person name="Chirak E."/>
        </authorList>
    </citation>
    <scope>NUCLEOTIDE SEQUENCE [LARGE SCALE GENOMIC DNA]</scope>
    <source>
        <strain evidence="2 3">A18/4-1</strain>
    </source>
</reference>
<dbReference type="PROSITE" id="PS51186">
    <property type="entry name" value="GNAT"/>
    <property type="match status" value="1"/>
</dbReference>
<keyword evidence="3" id="KW-1185">Reference proteome</keyword>
<accession>A0ABY6CK70</accession>
<protein>
    <submittedName>
        <fullName evidence="2">GNAT family N-acetyltransferase</fullName>
    </submittedName>
</protein>
<dbReference type="Pfam" id="PF00583">
    <property type="entry name" value="Acetyltransf_1"/>
    <property type="match status" value="1"/>
</dbReference>